<evidence type="ECO:0000313" key="1">
    <source>
        <dbReference type="EMBL" id="RKS53988.1"/>
    </source>
</evidence>
<gene>
    <name evidence="1" type="ORF">BDD30_4530</name>
</gene>
<dbReference type="Proteomes" id="UP000280955">
    <property type="component" value="Unassembled WGS sequence"/>
</dbReference>
<reference evidence="1 2" key="1">
    <citation type="submission" date="2018-10" db="EMBL/GenBank/DDBJ databases">
        <title>Genomic Encyclopedia of Archaeal and Bacterial Type Strains, Phase II (KMG-II): from individual species to whole genera.</title>
        <authorList>
            <person name="Goeker M."/>
        </authorList>
    </citation>
    <scope>NUCLEOTIDE SEQUENCE [LARGE SCALE GENOMIC DNA]</scope>
    <source>
        <strain evidence="1 2">DSM 15149</strain>
    </source>
</reference>
<name>A0ABX9SFR3_9GAMM</name>
<dbReference type="RefSeq" id="WP_012776178.1">
    <property type="nucleotide sequence ID" value="NC_012961.1"/>
</dbReference>
<evidence type="ECO:0000313" key="2">
    <source>
        <dbReference type="Proteomes" id="UP000280955"/>
    </source>
</evidence>
<accession>A0ABX9SFR3</accession>
<comment type="caution">
    <text evidence="1">The sequence shown here is derived from an EMBL/GenBank/DDBJ whole genome shotgun (WGS) entry which is preliminary data.</text>
</comment>
<sequence length="219" mass="25143">MAEHGFQLRGEHGFLQIDGRYQNMDLTVKKTFGAPGGYSTKDSYSERGRLTKWNEILSPSTSIIAIDSNDWVVSIDEGVYQAAGANRANVTIYGFGTDKKHWFKSTHGLSVLNDKGQEVYNSNWAALRVVDVFNLGHIKKWAYEIPPGKQYAMVMSGGRLEYVMAQDRAIEFVYFMRKIGNRFEVEYRESMWWFRDEDENSYVAQDFPLSILILDVTGY</sequence>
<protein>
    <submittedName>
        <fullName evidence="1">Uncharacterized protein</fullName>
    </submittedName>
</protein>
<organism evidence="1 2">
    <name type="scientific">Photorhabdus asymbiotica</name>
    <dbReference type="NCBI Taxonomy" id="291112"/>
    <lineage>
        <taxon>Bacteria</taxon>
        <taxon>Pseudomonadati</taxon>
        <taxon>Pseudomonadota</taxon>
        <taxon>Gammaproteobacteria</taxon>
        <taxon>Enterobacterales</taxon>
        <taxon>Morganellaceae</taxon>
        <taxon>Photorhabdus</taxon>
    </lineage>
</organism>
<proteinExistence type="predicted"/>
<keyword evidence="2" id="KW-1185">Reference proteome</keyword>
<dbReference type="EMBL" id="RBLJ01000007">
    <property type="protein sequence ID" value="RKS53988.1"/>
    <property type="molecule type" value="Genomic_DNA"/>
</dbReference>